<feature type="region of interest" description="Disordered" evidence="1">
    <location>
        <begin position="58"/>
        <end position="129"/>
    </location>
</feature>
<keyword evidence="2" id="KW-1133">Transmembrane helix</keyword>
<sequence>MAFIGILSVVVIIVGIVWSVIALIMKKDKMKPLITLGVGIAACIVAVIATPSSEEFAEAQASSERVEESKSKEQEAEASKEAEESKEQAIQESKEAKASEESQEKEVKESKQKEKEETEASKKKEEAENIDENFEFDDFNFEIYGAKINDESITLYMEYENMGYTDETPAISAVAVDVEQNGENLSGDNDEIKAREDDKTGAYADVKLGAKMPFTETFELENKKDDLEISVFPMMSDEESKKTKIELN</sequence>
<feature type="compositionally biased region" description="Basic and acidic residues" evidence="1">
    <location>
        <begin position="64"/>
        <end position="127"/>
    </location>
</feature>
<feature type="transmembrane region" description="Helical" evidence="2">
    <location>
        <begin position="32"/>
        <end position="50"/>
    </location>
</feature>
<proteinExistence type="predicted"/>
<dbReference type="Proteomes" id="UP001057280">
    <property type="component" value="Unassembled WGS sequence"/>
</dbReference>
<name>A0AB35HME0_TETHA</name>
<organism evidence="3 4">
    <name type="scientific">Tetragenococcus halophilus</name>
    <name type="common">Pediococcus halophilus</name>
    <dbReference type="NCBI Taxonomy" id="51669"/>
    <lineage>
        <taxon>Bacteria</taxon>
        <taxon>Bacillati</taxon>
        <taxon>Bacillota</taxon>
        <taxon>Bacilli</taxon>
        <taxon>Lactobacillales</taxon>
        <taxon>Enterococcaceae</taxon>
        <taxon>Tetragenococcus</taxon>
    </lineage>
</organism>
<evidence type="ECO:0000313" key="4">
    <source>
        <dbReference type="Proteomes" id="UP001057280"/>
    </source>
</evidence>
<evidence type="ECO:0000256" key="2">
    <source>
        <dbReference type="SAM" id="Phobius"/>
    </source>
</evidence>
<gene>
    <name evidence="3" type="ORF">HXW75_01915</name>
</gene>
<dbReference type="EMBL" id="JACACB010000003">
    <property type="protein sequence ID" value="MCO8297224.1"/>
    <property type="molecule type" value="Genomic_DNA"/>
</dbReference>
<evidence type="ECO:0000256" key="1">
    <source>
        <dbReference type="SAM" id="MobiDB-lite"/>
    </source>
</evidence>
<keyword evidence="2" id="KW-0472">Membrane</keyword>
<dbReference type="AlphaFoldDB" id="A0AB35HME0"/>
<accession>A0AB35HME0</accession>
<evidence type="ECO:0000313" key="3">
    <source>
        <dbReference type="EMBL" id="MCO8297224.1"/>
    </source>
</evidence>
<reference evidence="3" key="2">
    <citation type="journal article" date="2021" name="BMC Microbiol.">
        <title>The diversity among the species Tetragenococcus halophilus including new isolates from a lupine seed fermentation.</title>
        <authorList>
            <person name="Link T."/>
            <person name="Vogel R.F."/>
            <person name="Ehrmann M.A."/>
        </authorList>
    </citation>
    <scope>NUCLEOTIDE SEQUENCE</scope>
    <source>
        <strain evidence="3">TMW 2.2257</strain>
    </source>
</reference>
<feature type="transmembrane region" description="Helical" evidence="2">
    <location>
        <begin position="6"/>
        <end position="25"/>
    </location>
</feature>
<evidence type="ECO:0008006" key="5">
    <source>
        <dbReference type="Google" id="ProtNLM"/>
    </source>
</evidence>
<comment type="caution">
    <text evidence="3">The sequence shown here is derived from an EMBL/GenBank/DDBJ whole genome shotgun (WGS) entry which is preliminary data.</text>
</comment>
<protein>
    <recommendedName>
        <fullName evidence="5">DUF5067 domain-containing protein</fullName>
    </recommendedName>
</protein>
<dbReference type="RefSeq" id="WP_253209886.1">
    <property type="nucleotide sequence ID" value="NZ_JACACB010000003.1"/>
</dbReference>
<keyword evidence="2" id="KW-0812">Transmembrane</keyword>
<reference evidence="3" key="1">
    <citation type="submission" date="2020-06" db="EMBL/GenBank/DDBJ databases">
        <authorList>
            <person name="Link T."/>
            <person name="Ehrmann M."/>
        </authorList>
    </citation>
    <scope>NUCLEOTIDE SEQUENCE</scope>
    <source>
        <strain evidence="3">TMW 2.2257</strain>
    </source>
</reference>